<dbReference type="RefSeq" id="WP_157097096.1">
    <property type="nucleotide sequence ID" value="NZ_CP015005.1"/>
</dbReference>
<evidence type="ECO:0000313" key="1">
    <source>
        <dbReference type="EMBL" id="AMS42854.1"/>
    </source>
</evidence>
<name>A0AAC9ASC9_AMIAI</name>
<accession>A0AAC9ASC9</accession>
<dbReference type="Proteomes" id="UP000577697">
    <property type="component" value="Unassembled WGS sequence"/>
</dbReference>
<dbReference type="EMBL" id="CP015005">
    <property type="protein sequence ID" value="AMS42854.1"/>
    <property type="molecule type" value="Genomic_DNA"/>
</dbReference>
<dbReference type="AlphaFoldDB" id="A0AAC9ASC9"/>
<keyword evidence="4" id="KW-1185">Reference proteome</keyword>
<evidence type="ECO:0000313" key="4">
    <source>
        <dbReference type="Proteomes" id="UP000577697"/>
    </source>
</evidence>
<reference evidence="2 4" key="2">
    <citation type="submission" date="2020-08" db="EMBL/GenBank/DDBJ databases">
        <title>Genomic Encyclopedia of Type Strains, Phase IV (KMG-IV): sequencing the most valuable type-strain genomes for metagenomic binning, comparative biology and taxonomic classification.</title>
        <authorList>
            <person name="Goeker M."/>
        </authorList>
    </citation>
    <scope>NUCLEOTIDE SEQUENCE [LARGE SCALE GENOMIC DNA]</scope>
    <source>
        <strain evidence="2 4">DSM 10368</strain>
    </source>
</reference>
<proteinExistence type="predicted"/>
<evidence type="ECO:0000313" key="2">
    <source>
        <dbReference type="EMBL" id="MBB3704703.1"/>
    </source>
</evidence>
<dbReference type="EMBL" id="JACICB010000003">
    <property type="protein sequence ID" value="MBB3704703.1"/>
    <property type="molecule type" value="Genomic_DNA"/>
</dbReference>
<sequence length="95" mass="10240">MTYARKIVLQLPVSRPQAIGPFVEQCLRDGVSLIAVVGENAKDVEDQIDALVVGDGSDSSRFVVTTAHQGEAVEDVLEFASHFGTDADKVQLVRI</sequence>
<gene>
    <name evidence="1" type="ORF">AA2016_3936</name>
    <name evidence="2" type="ORF">FHS67_001006</name>
</gene>
<organism evidence="1 3">
    <name type="scientific">Aminobacter aminovorans</name>
    <name type="common">Chelatobacter heintzii</name>
    <dbReference type="NCBI Taxonomy" id="83263"/>
    <lineage>
        <taxon>Bacteria</taxon>
        <taxon>Pseudomonadati</taxon>
        <taxon>Pseudomonadota</taxon>
        <taxon>Alphaproteobacteria</taxon>
        <taxon>Hyphomicrobiales</taxon>
        <taxon>Phyllobacteriaceae</taxon>
        <taxon>Aminobacter</taxon>
    </lineage>
</organism>
<evidence type="ECO:0000313" key="3">
    <source>
        <dbReference type="Proteomes" id="UP000075755"/>
    </source>
</evidence>
<dbReference type="Proteomes" id="UP000075755">
    <property type="component" value="Chromosome"/>
</dbReference>
<protein>
    <submittedName>
        <fullName evidence="1">Uncharacterized protein</fullName>
    </submittedName>
</protein>
<dbReference type="KEGG" id="aak:AA2016_3936"/>
<reference evidence="1 3" key="1">
    <citation type="submission" date="2016-03" db="EMBL/GenBank/DDBJ databases">
        <title>Complete genome of Aminobacter aminovorans KCTC 2477.</title>
        <authorList>
            <person name="Kim K.M."/>
        </authorList>
    </citation>
    <scope>NUCLEOTIDE SEQUENCE [LARGE SCALE GENOMIC DNA]</scope>
    <source>
        <strain evidence="1 3">KCTC 2477</strain>
    </source>
</reference>